<evidence type="ECO:0000256" key="6">
    <source>
        <dbReference type="ARBA" id="ARBA00023002"/>
    </source>
</evidence>
<keyword evidence="8" id="KW-0503">Monooxygenase</keyword>
<keyword evidence="9" id="KW-0472">Membrane</keyword>
<reference evidence="11 12" key="1">
    <citation type="journal article" date="2016" name="G3 (Bethesda)">
        <title>First Draft Assembly and Annotation of the Genome of a California Endemic Oak Quercus lobata Nee (Fagaceae).</title>
        <authorList>
            <person name="Sork V.L."/>
            <person name="Fitz-Gibbon S.T."/>
            <person name="Puiu D."/>
            <person name="Crepeau M."/>
            <person name="Gugger P.F."/>
            <person name="Sherman R."/>
            <person name="Stevens K."/>
            <person name="Langley C.H."/>
            <person name="Pellegrini M."/>
            <person name="Salzberg S.L."/>
        </authorList>
    </citation>
    <scope>NUCLEOTIDE SEQUENCE [LARGE SCALE GENOMIC DNA]</scope>
    <source>
        <strain evidence="11 12">cv. SW786</strain>
    </source>
</reference>
<dbReference type="Proteomes" id="UP000594261">
    <property type="component" value="Chromosome 4"/>
</dbReference>
<evidence type="ECO:0000256" key="10">
    <source>
        <dbReference type="SAM" id="SignalP"/>
    </source>
</evidence>
<dbReference type="GO" id="GO:0020037">
    <property type="term" value="F:heme binding"/>
    <property type="evidence" value="ECO:0007669"/>
    <property type="project" value="InterPro"/>
</dbReference>
<keyword evidence="12" id="KW-1185">Reference proteome</keyword>
<dbReference type="GeneID" id="115984440"/>
<dbReference type="GO" id="GO:0016020">
    <property type="term" value="C:membrane"/>
    <property type="evidence" value="ECO:0007669"/>
    <property type="project" value="UniProtKB-SubCell"/>
</dbReference>
<organism evidence="11 12">
    <name type="scientific">Quercus lobata</name>
    <name type="common">Valley oak</name>
    <dbReference type="NCBI Taxonomy" id="97700"/>
    <lineage>
        <taxon>Eukaryota</taxon>
        <taxon>Viridiplantae</taxon>
        <taxon>Streptophyta</taxon>
        <taxon>Embryophyta</taxon>
        <taxon>Tracheophyta</taxon>
        <taxon>Spermatophyta</taxon>
        <taxon>Magnoliopsida</taxon>
        <taxon>eudicotyledons</taxon>
        <taxon>Gunneridae</taxon>
        <taxon>Pentapetalae</taxon>
        <taxon>rosids</taxon>
        <taxon>fabids</taxon>
        <taxon>Fagales</taxon>
        <taxon>Fagaceae</taxon>
        <taxon>Quercus</taxon>
    </lineage>
</organism>
<proteinExistence type="inferred from homology"/>
<keyword evidence="10" id="KW-0732">Signal</keyword>
<dbReference type="PANTHER" id="PTHR47943">
    <property type="entry name" value="CYTOCHROME P450 93A3-LIKE"/>
    <property type="match status" value="1"/>
</dbReference>
<dbReference type="Gene3D" id="1.10.630.10">
    <property type="entry name" value="Cytochrome P450"/>
    <property type="match status" value="1"/>
</dbReference>
<keyword evidence="7" id="KW-0408">Iron</keyword>
<evidence type="ECO:0000256" key="7">
    <source>
        <dbReference type="ARBA" id="ARBA00023004"/>
    </source>
</evidence>
<dbReference type="Pfam" id="PF00067">
    <property type="entry name" value="p450"/>
    <property type="match status" value="1"/>
</dbReference>
<dbReference type="InterPro" id="IPR001128">
    <property type="entry name" value="Cyt_P450"/>
</dbReference>
<dbReference type="RefSeq" id="XP_030963325.1">
    <property type="nucleotide sequence ID" value="XM_031107465.1"/>
</dbReference>
<dbReference type="SUPFAM" id="SSF48264">
    <property type="entry name" value="Cytochrome P450"/>
    <property type="match status" value="1"/>
</dbReference>
<feature type="signal peptide" evidence="10">
    <location>
        <begin position="1"/>
        <end position="20"/>
    </location>
</feature>
<dbReference type="PANTHER" id="PTHR47943:SF8">
    <property type="entry name" value="CYTOCHROME P450"/>
    <property type="match status" value="1"/>
</dbReference>
<reference evidence="11" key="2">
    <citation type="submission" date="2021-01" db="UniProtKB">
        <authorList>
            <consortium name="EnsemblPlants"/>
        </authorList>
    </citation>
    <scope>IDENTIFICATION</scope>
</reference>
<comment type="subcellular location">
    <subcellularLocation>
        <location evidence="2">Membrane</location>
    </subcellularLocation>
</comment>
<dbReference type="EnsemblPlants" id="QL04p004937:mrna">
    <property type="protein sequence ID" value="QL04p004937:mrna:CDS:1"/>
    <property type="gene ID" value="QL04p004937"/>
</dbReference>
<evidence type="ECO:0000256" key="8">
    <source>
        <dbReference type="ARBA" id="ARBA00023033"/>
    </source>
</evidence>
<evidence type="ECO:0000256" key="3">
    <source>
        <dbReference type="ARBA" id="ARBA00010617"/>
    </source>
</evidence>
<keyword evidence="6" id="KW-0560">Oxidoreductase</keyword>
<dbReference type="GO" id="GO:0005506">
    <property type="term" value="F:iron ion binding"/>
    <property type="evidence" value="ECO:0007669"/>
    <property type="project" value="InterPro"/>
</dbReference>
<accession>A0A7N2R2A2</accession>
<evidence type="ECO:0000313" key="11">
    <source>
        <dbReference type="EnsemblPlants" id="QL04p004937:mrna:CDS:1"/>
    </source>
</evidence>
<dbReference type="InParanoid" id="A0A7N2R2A2"/>
<dbReference type="OMA" id="KRICMSE"/>
<evidence type="ECO:0000256" key="4">
    <source>
        <dbReference type="ARBA" id="ARBA00022617"/>
    </source>
</evidence>
<evidence type="ECO:0000256" key="2">
    <source>
        <dbReference type="ARBA" id="ARBA00004370"/>
    </source>
</evidence>
<comment type="cofactor">
    <cofactor evidence="1">
        <name>heme</name>
        <dbReference type="ChEBI" id="CHEBI:30413"/>
    </cofactor>
</comment>
<dbReference type="GO" id="GO:0016705">
    <property type="term" value="F:oxidoreductase activity, acting on paired donors, with incorporation or reduction of molecular oxygen"/>
    <property type="evidence" value="ECO:0007669"/>
    <property type="project" value="InterPro"/>
</dbReference>
<gene>
    <name evidence="11" type="primary">LOC115984440</name>
</gene>
<feature type="chain" id="PRO_5029761267" description="Cytochrome P450" evidence="10">
    <location>
        <begin position="21"/>
        <end position="207"/>
    </location>
</feature>
<evidence type="ECO:0000313" key="12">
    <source>
        <dbReference type="Proteomes" id="UP000594261"/>
    </source>
</evidence>
<evidence type="ECO:0000256" key="9">
    <source>
        <dbReference type="ARBA" id="ARBA00023136"/>
    </source>
</evidence>
<dbReference type="Gramene" id="QL04p004937:mrna">
    <property type="protein sequence ID" value="QL04p004937:mrna:CDS:1"/>
    <property type="gene ID" value="QL04p004937"/>
</dbReference>
<dbReference type="KEGG" id="qlo:115984440"/>
<evidence type="ECO:0000256" key="1">
    <source>
        <dbReference type="ARBA" id="ARBA00001971"/>
    </source>
</evidence>
<sequence length="207" mass="23651">MPRAWSFWFFLTLLVKSLFKKPLSRKNPLHLPSSPPALPIIGHLHLLGPSLYKSLHNLSTKYGPLLDLRIGASRCLFVSTSSMATEIFKTNDLAFAYLHFTFVDTLPYGNYGFFMAPYGDYWRFIRKPSMTELLSIQKIEQSHGVRQEEIALFLRKVFQCAKKKQVVVVGAELMKLTNNITCRMIMSTRCSDESNEAVRIRVSRGGL</sequence>
<keyword evidence="5" id="KW-0479">Metal-binding</keyword>
<dbReference type="InterPro" id="IPR036396">
    <property type="entry name" value="Cyt_P450_sf"/>
</dbReference>
<protein>
    <recommendedName>
        <fullName evidence="13">Cytochrome P450</fullName>
    </recommendedName>
</protein>
<name>A0A7N2R2A2_QUELO</name>
<evidence type="ECO:0000256" key="5">
    <source>
        <dbReference type="ARBA" id="ARBA00022723"/>
    </source>
</evidence>
<dbReference type="EMBL" id="LRBV02000004">
    <property type="status" value="NOT_ANNOTATED_CDS"/>
    <property type="molecule type" value="Genomic_DNA"/>
</dbReference>
<evidence type="ECO:0008006" key="13">
    <source>
        <dbReference type="Google" id="ProtNLM"/>
    </source>
</evidence>
<comment type="similarity">
    <text evidence="3">Belongs to the cytochrome P450 family.</text>
</comment>
<dbReference type="AlphaFoldDB" id="A0A7N2R2A2"/>
<dbReference type="OrthoDB" id="1470350at2759"/>
<dbReference type="GO" id="GO:0004497">
    <property type="term" value="F:monooxygenase activity"/>
    <property type="evidence" value="ECO:0007669"/>
    <property type="project" value="UniProtKB-KW"/>
</dbReference>
<keyword evidence="4" id="KW-0349">Heme</keyword>